<organism evidence="1 2">
    <name type="scientific">Streptomyces mesophilus</name>
    <dbReference type="NCBI Taxonomy" id="1775132"/>
    <lineage>
        <taxon>Bacteria</taxon>
        <taxon>Bacillati</taxon>
        <taxon>Actinomycetota</taxon>
        <taxon>Actinomycetes</taxon>
        <taxon>Kitasatosporales</taxon>
        <taxon>Streptomycetaceae</taxon>
        <taxon>Streptomyces</taxon>
    </lineage>
</organism>
<dbReference type="AlphaFoldDB" id="A0A6G4XF97"/>
<evidence type="ECO:0008006" key="3">
    <source>
        <dbReference type="Google" id="ProtNLM"/>
    </source>
</evidence>
<keyword evidence="2" id="KW-1185">Reference proteome</keyword>
<dbReference type="EMBL" id="JAAKZW010000012">
    <property type="protein sequence ID" value="NGO75321.1"/>
    <property type="molecule type" value="Genomic_DNA"/>
</dbReference>
<protein>
    <recommendedName>
        <fullName evidence="3">ACT domain-containing protein</fullName>
    </recommendedName>
</protein>
<gene>
    <name evidence="1" type="ORF">G6045_06460</name>
</gene>
<comment type="caution">
    <text evidence="1">The sequence shown here is derived from an EMBL/GenBank/DDBJ whole genome shotgun (WGS) entry which is preliminary data.</text>
</comment>
<evidence type="ECO:0000313" key="1">
    <source>
        <dbReference type="EMBL" id="NGO75321.1"/>
    </source>
</evidence>
<dbReference type="RefSeq" id="WP_165330833.1">
    <property type="nucleotide sequence ID" value="NZ_JAAKZW010000012.1"/>
</dbReference>
<proteinExistence type="predicted"/>
<accession>A0A6G4XF97</accession>
<sequence>MTPQELSPQDPASRLTVTLRHTREGLGRVVTTLRSVPVSELTYRVSEDARATAEIVLAPADAPRARKRLDRMVDVLAVTESPAMAAP</sequence>
<name>A0A6G4XF97_9ACTN</name>
<dbReference type="Proteomes" id="UP000481109">
    <property type="component" value="Unassembled WGS sequence"/>
</dbReference>
<reference evidence="1 2" key="1">
    <citation type="submission" date="2020-02" db="EMBL/GenBank/DDBJ databases">
        <title>Whole-genome analyses of novel actinobacteria.</title>
        <authorList>
            <person name="Sahin N."/>
            <person name="Tokatli A."/>
        </authorList>
    </citation>
    <scope>NUCLEOTIDE SEQUENCE [LARGE SCALE GENOMIC DNA]</scope>
    <source>
        <strain evidence="1 2">YC504</strain>
    </source>
</reference>
<evidence type="ECO:0000313" key="2">
    <source>
        <dbReference type="Proteomes" id="UP000481109"/>
    </source>
</evidence>